<dbReference type="KEGG" id="tbi:Tbis_1876"/>
<proteinExistence type="predicted"/>
<dbReference type="STRING" id="469371.Tbis_1876"/>
<dbReference type="EMBL" id="CP001874">
    <property type="protein sequence ID" value="ADG88588.1"/>
    <property type="molecule type" value="Genomic_DNA"/>
</dbReference>
<dbReference type="HOGENOM" id="CLU_050836_2_0_11"/>
<evidence type="ECO:0000256" key="5">
    <source>
        <dbReference type="SAM" id="MobiDB-lite"/>
    </source>
</evidence>
<dbReference type="GO" id="GO:0016020">
    <property type="term" value="C:membrane"/>
    <property type="evidence" value="ECO:0007669"/>
    <property type="project" value="UniProtKB-SubCell"/>
</dbReference>
<organism evidence="7 8">
    <name type="scientific">Thermobispora bispora (strain ATCC 19993 / DSM 43833 / CBS 139.67 / JCM 10125 / KCTC 9307 / NBRC 14880 / R51)</name>
    <dbReference type="NCBI Taxonomy" id="469371"/>
    <lineage>
        <taxon>Bacteria</taxon>
        <taxon>Bacillati</taxon>
        <taxon>Actinomycetota</taxon>
        <taxon>Actinomycetes</taxon>
        <taxon>Streptosporangiales</taxon>
        <taxon>Streptosporangiaceae</taxon>
        <taxon>Thermobispora</taxon>
    </lineage>
</organism>
<evidence type="ECO:0008006" key="9">
    <source>
        <dbReference type="Google" id="ProtNLM"/>
    </source>
</evidence>
<evidence type="ECO:0000256" key="3">
    <source>
        <dbReference type="ARBA" id="ARBA00022989"/>
    </source>
</evidence>
<dbReference type="PANTHER" id="PTHR30168:SF0">
    <property type="entry name" value="INNER MEMBRANE PROTEIN"/>
    <property type="match status" value="1"/>
</dbReference>
<dbReference type="RefSeq" id="WP_013132121.1">
    <property type="nucleotide sequence ID" value="NC_014165.1"/>
</dbReference>
<dbReference type="Pfam" id="PF04228">
    <property type="entry name" value="Zn_peptidase"/>
    <property type="match status" value="1"/>
</dbReference>
<dbReference type="Proteomes" id="UP000006640">
    <property type="component" value="Chromosome"/>
</dbReference>
<accession>D6YBM8</accession>
<keyword evidence="3 6" id="KW-1133">Transmembrane helix</keyword>
<feature type="compositionally biased region" description="Polar residues" evidence="5">
    <location>
        <begin position="109"/>
        <end position="130"/>
    </location>
</feature>
<feature type="transmembrane region" description="Helical" evidence="6">
    <location>
        <begin position="55"/>
        <end position="77"/>
    </location>
</feature>
<dbReference type="OrthoDB" id="9774900at2"/>
<evidence type="ECO:0000256" key="2">
    <source>
        <dbReference type="ARBA" id="ARBA00022692"/>
    </source>
</evidence>
<protein>
    <recommendedName>
        <fullName evidence="9">Metalloprotease-like protein</fullName>
    </recommendedName>
</protein>
<dbReference type="PANTHER" id="PTHR30168">
    <property type="entry name" value="PUTATIVE MEMBRANE PROTEIN YPFJ"/>
    <property type="match status" value="1"/>
</dbReference>
<feature type="compositionally biased region" description="Polar residues" evidence="5">
    <location>
        <begin position="85"/>
        <end position="96"/>
    </location>
</feature>
<reference evidence="7 8" key="1">
    <citation type="submission" date="2010-01" db="EMBL/GenBank/DDBJ databases">
        <title>The complete genome of Thermobispora bispora DSM 43833.</title>
        <authorList>
            <consortium name="US DOE Joint Genome Institute (JGI-PGF)"/>
            <person name="Lucas S."/>
            <person name="Copeland A."/>
            <person name="Lapidus A."/>
            <person name="Glavina del Rio T."/>
            <person name="Dalin E."/>
            <person name="Tice H."/>
            <person name="Bruce D."/>
            <person name="Goodwin L."/>
            <person name="Pitluck S."/>
            <person name="Kyrpides N."/>
            <person name="Mavromatis K."/>
            <person name="Ivanova N."/>
            <person name="Mikhailova N."/>
            <person name="Chertkov O."/>
            <person name="Brettin T."/>
            <person name="Detter J.C."/>
            <person name="Han C."/>
            <person name="Larimer F."/>
            <person name="Land M."/>
            <person name="Hauser L."/>
            <person name="Markowitz V."/>
            <person name="Cheng J.-F."/>
            <person name="Hugenholtz P."/>
            <person name="Woyke T."/>
            <person name="Wu D."/>
            <person name="Jando M."/>
            <person name="Schneider S."/>
            <person name="Klenk H.-P."/>
            <person name="Eisen J.A."/>
        </authorList>
    </citation>
    <scope>NUCLEOTIDE SEQUENCE [LARGE SCALE GENOMIC DNA]</scope>
    <source>
        <strain evidence="8">ATCC 19993 / DSM 43833 / CBS 139.67 / JCM 10125 / KCTC 9307 / NBRC 14880 / R51</strain>
    </source>
</reference>
<evidence type="ECO:0000256" key="6">
    <source>
        <dbReference type="SAM" id="Phobius"/>
    </source>
</evidence>
<keyword evidence="2 6" id="KW-0812">Transmembrane</keyword>
<dbReference type="InterPro" id="IPR007343">
    <property type="entry name" value="Uncharacterised_pept_Zn_put"/>
</dbReference>
<evidence type="ECO:0000256" key="1">
    <source>
        <dbReference type="ARBA" id="ARBA00004167"/>
    </source>
</evidence>
<evidence type="ECO:0000256" key="4">
    <source>
        <dbReference type="ARBA" id="ARBA00023136"/>
    </source>
</evidence>
<evidence type="ECO:0000313" key="7">
    <source>
        <dbReference type="EMBL" id="ADG88588.1"/>
    </source>
</evidence>
<gene>
    <name evidence="7" type="ordered locus">Tbis_1876</name>
</gene>
<name>D6YBM8_THEBD</name>
<feature type="region of interest" description="Disordered" evidence="5">
    <location>
        <begin position="1"/>
        <end position="50"/>
    </location>
</feature>
<keyword evidence="8" id="KW-1185">Reference proteome</keyword>
<evidence type="ECO:0000313" key="8">
    <source>
        <dbReference type="Proteomes" id="UP000006640"/>
    </source>
</evidence>
<dbReference type="AlphaFoldDB" id="D6YBM8"/>
<dbReference type="eggNOG" id="COG2321">
    <property type="taxonomic scope" value="Bacteria"/>
</dbReference>
<feature type="compositionally biased region" description="Pro residues" evidence="5">
    <location>
        <begin position="1"/>
        <end position="40"/>
    </location>
</feature>
<sequence>MPGPYPPPYPQGGAPAGPPGQYPPPPPPGWGPHAPQPYLPHPGARQRRRSGAGSVIGGLIGLISLVFVGLAVLGSLLEEEPGSVTPISMPTETYSPTRDAYSPEPYSPTPETGSATPTSAVRSSPASTPAQRARLDRSLTNNTLYRAGALPKTNCRAGNANIYNHAQLKALILKTSRCMDRAWSTALKRVGMPWYRPGYAIVQTRGRGACGDYPARGSNVPYYCPANSTIYASTSAVAREYGPLGSWHGFIVSLMAHEYGHHVQNLSGILHERWRRHLSTSSQSQRLLLSRRLELQATCMAGMFMRSVEASYPITPARRSALLNAYNYLGDNPRGPRDHGSTRSNYAWFRQGYVRQKAYQCNTWVMPASTVS</sequence>
<feature type="region of interest" description="Disordered" evidence="5">
    <location>
        <begin position="81"/>
        <end position="138"/>
    </location>
</feature>
<comment type="subcellular location">
    <subcellularLocation>
        <location evidence="1">Membrane</location>
        <topology evidence="1">Single-pass membrane protein</topology>
    </subcellularLocation>
</comment>
<keyword evidence="4 6" id="KW-0472">Membrane</keyword>